<dbReference type="EMBL" id="LPWE01000010">
    <property type="protein sequence ID" value="ODR95649.1"/>
    <property type="molecule type" value="Genomic_DNA"/>
</dbReference>
<evidence type="ECO:0000256" key="1">
    <source>
        <dbReference type="SAM" id="MobiDB-lite"/>
    </source>
</evidence>
<proteinExistence type="predicted"/>
<evidence type="ECO:0000256" key="2">
    <source>
        <dbReference type="SAM" id="Phobius"/>
    </source>
</evidence>
<dbReference type="InterPro" id="IPR010664">
    <property type="entry name" value="LipoPS_assembly_LptC-rel"/>
</dbReference>
<keyword evidence="2" id="KW-1133">Transmembrane helix</keyword>
<dbReference type="STRING" id="1774970.AUC70_01790"/>
<sequence length="251" mass="27222">MAYEANIAGARSRHRIRTPEERARAMRNAKRHSMVVGVLRKALPVLAILVLGAYFFSTRMNVHVGGITASIDGLQVTDGALRMLNPTMRGTDKKNGDYVIRADYADQDVTNPNLVALNKIEADVTNKANASWSRMRAVRGKFDSKKERLILKDRITLATSAGLTGELSYATIDMKNQILRSHNPVKLDLPSGTVRANAMTLYSDKNEIVFRGKVAVHLKPRKGKAAAPAPQPAASGTPAPAPAETQTGPAQ</sequence>
<protein>
    <recommendedName>
        <fullName evidence="5">LPS export ABC transporter periplasmic protein LptC</fullName>
    </recommendedName>
</protein>
<organism evidence="3 4">
    <name type="scientific">Methyloceanibacter stevinii</name>
    <dbReference type="NCBI Taxonomy" id="1774970"/>
    <lineage>
        <taxon>Bacteria</taxon>
        <taxon>Pseudomonadati</taxon>
        <taxon>Pseudomonadota</taxon>
        <taxon>Alphaproteobacteria</taxon>
        <taxon>Hyphomicrobiales</taxon>
        <taxon>Hyphomicrobiaceae</taxon>
        <taxon>Methyloceanibacter</taxon>
    </lineage>
</organism>
<comment type="caution">
    <text evidence="3">The sequence shown here is derived from an EMBL/GenBank/DDBJ whole genome shotgun (WGS) entry which is preliminary data.</text>
</comment>
<feature type="region of interest" description="Disordered" evidence="1">
    <location>
        <begin position="220"/>
        <end position="251"/>
    </location>
</feature>
<reference evidence="3 4" key="1">
    <citation type="journal article" date="2016" name="Environ. Microbiol.">
        <title>New Methyloceanibacter diversity from North Sea sediments includes methanotroph containing solely the soluble methane monooxygenase.</title>
        <authorList>
            <person name="Vekeman B."/>
            <person name="Kerckhof F.M."/>
            <person name="Cremers G."/>
            <person name="de Vos P."/>
            <person name="Vandamme P."/>
            <person name="Boon N."/>
            <person name="Op den Camp H.J."/>
            <person name="Heylen K."/>
        </authorList>
    </citation>
    <scope>NUCLEOTIDE SEQUENCE [LARGE SCALE GENOMIC DNA]</scope>
    <source>
        <strain evidence="3 4">R-67176</strain>
    </source>
</reference>
<keyword evidence="2" id="KW-0812">Transmembrane</keyword>
<gene>
    <name evidence="3" type="ORF">AUC70_01790</name>
</gene>
<keyword evidence="4" id="KW-1185">Reference proteome</keyword>
<evidence type="ECO:0008006" key="5">
    <source>
        <dbReference type="Google" id="ProtNLM"/>
    </source>
</evidence>
<name>A0A1E3VQ57_9HYPH</name>
<evidence type="ECO:0000313" key="3">
    <source>
        <dbReference type="EMBL" id="ODR95649.1"/>
    </source>
</evidence>
<feature type="compositionally biased region" description="Low complexity" evidence="1">
    <location>
        <begin position="225"/>
        <end position="238"/>
    </location>
</feature>
<dbReference type="Proteomes" id="UP000094172">
    <property type="component" value="Unassembled WGS sequence"/>
</dbReference>
<dbReference type="AlphaFoldDB" id="A0A1E3VQ57"/>
<keyword evidence="2" id="KW-0472">Membrane</keyword>
<accession>A0A1E3VQ57</accession>
<evidence type="ECO:0000313" key="4">
    <source>
        <dbReference type="Proteomes" id="UP000094172"/>
    </source>
</evidence>
<dbReference type="Pfam" id="PF06835">
    <property type="entry name" value="LptC"/>
    <property type="match status" value="1"/>
</dbReference>
<feature type="transmembrane region" description="Helical" evidence="2">
    <location>
        <begin position="34"/>
        <end position="56"/>
    </location>
</feature>
<dbReference type="RefSeq" id="WP_069443845.1">
    <property type="nucleotide sequence ID" value="NZ_LPWE01000010.1"/>
</dbReference>
<dbReference type="Gene3D" id="2.60.450.10">
    <property type="entry name" value="Lipopolysaccharide (LPS) transport protein A like domain"/>
    <property type="match status" value="1"/>
</dbReference>